<organism evidence="2 3">
    <name type="scientific">Streptomyces noboritoensis</name>
    <dbReference type="NCBI Taxonomy" id="67337"/>
    <lineage>
        <taxon>Bacteria</taxon>
        <taxon>Bacillati</taxon>
        <taxon>Actinomycetota</taxon>
        <taxon>Actinomycetes</taxon>
        <taxon>Kitasatosporales</taxon>
        <taxon>Streptomycetaceae</taxon>
        <taxon>Streptomyces</taxon>
    </lineage>
</organism>
<dbReference type="InterPro" id="IPR023393">
    <property type="entry name" value="START-like_dom_sf"/>
</dbReference>
<accession>A0ABV6TUD6</accession>
<protein>
    <submittedName>
        <fullName evidence="2">SRPBCC family protein</fullName>
    </submittedName>
</protein>
<comment type="caution">
    <text evidence="2">The sequence shown here is derived from an EMBL/GenBank/DDBJ whole genome shotgun (WGS) entry which is preliminary data.</text>
</comment>
<feature type="domain" description="Coenzyme Q-binding protein COQ10 START" evidence="1">
    <location>
        <begin position="19"/>
        <end position="135"/>
    </location>
</feature>
<keyword evidence="3" id="KW-1185">Reference proteome</keyword>
<proteinExistence type="predicted"/>
<evidence type="ECO:0000313" key="3">
    <source>
        <dbReference type="Proteomes" id="UP001589887"/>
    </source>
</evidence>
<dbReference type="SUPFAM" id="SSF55961">
    <property type="entry name" value="Bet v1-like"/>
    <property type="match status" value="1"/>
</dbReference>
<evidence type="ECO:0000313" key="2">
    <source>
        <dbReference type="EMBL" id="MFC0849401.1"/>
    </source>
</evidence>
<dbReference type="EMBL" id="JBHMQV010000009">
    <property type="protein sequence ID" value="MFC0849401.1"/>
    <property type="molecule type" value="Genomic_DNA"/>
</dbReference>
<name>A0ABV6TUD6_9ACTN</name>
<dbReference type="Proteomes" id="UP001589887">
    <property type="component" value="Unassembled WGS sequence"/>
</dbReference>
<dbReference type="RefSeq" id="WP_190089569.1">
    <property type="nucleotide sequence ID" value="NZ_JBHMQV010000009.1"/>
</dbReference>
<reference evidence="2 3" key="1">
    <citation type="submission" date="2024-09" db="EMBL/GenBank/DDBJ databases">
        <authorList>
            <person name="Sun Q."/>
            <person name="Mori K."/>
        </authorList>
    </citation>
    <scope>NUCLEOTIDE SEQUENCE [LARGE SCALE GENOMIC DNA]</scope>
    <source>
        <strain evidence="2 3">JCM 4557</strain>
    </source>
</reference>
<dbReference type="Pfam" id="PF03364">
    <property type="entry name" value="Polyketide_cyc"/>
    <property type="match status" value="1"/>
</dbReference>
<gene>
    <name evidence="2" type="ORF">ACFH04_37650</name>
</gene>
<evidence type="ECO:0000259" key="1">
    <source>
        <dbReference type="Pfam" id="PF03364"/>
    </source>
</evidence>
<dbReference type="Gene3D" id="3.30.530.20">
    <property type="match status" value="1"/>
</dbReference>
<sequence>MKPRTAGWSHYRFRSVWHLPAPPAAVYAVLERAEGYPHWWPQIREVTAVDERTGIARFRSVLPYDLVVTARERRRDEAAGVLEVAMSGDLDGWARWTLSAYDGGTRAVYEQEVEVRKPLMRRLAVPGRPVFLANHALMMRAGRRGLTAVLNGV</sequence>
<dbReference type="InterPro" id="IPR005031">
    <property type="entry name" value="COQ10_START"/>
</dbReference>